<organism evidence="1 2">
    <name type="scientific">Methylocapsa polymorpha</name>
    <dbReference type="NCBI Taxonomy" id="3080828"/>
    <lineage>
        <taxon>Bacteria</taxon>
        <taxon>Pseudomonadati</taxon>
        <taxon>Pseudomonadota</taxon>
        <taxon>Alphaproteobacteria</taxon>
        <taxon>Hyphomicrobiales</taxon>
        <taxon>Beijerinckiaceae</taxon>
        <taxon>Methylocapsa</taxon>
    </lineage>
</organism>
<protein>
    <submittedName>
        <fullName evidence="1">DUF4331 family protein</fullName>
    </submittedName>
</protein>
<proteinExistence type="predicted"/>
<dbReference type="Pfam" id="PF14224">
    <property type="entry name" value="DUF4331"/>
    <property type="match status" value="2"/>
</dbReference>
<dbReference type="RefSeq" id="WP_407339411.1">
    <property type="nucleotide sequence ID" value="NZ_CP136862.1"/>
</dbReference>
<gene>
    <name evidence="1" type="ORF">RZS28_01235</name>
</gene>
<evidence type="ECO:0000313" key="1">
    <source>
        <dbReference type="EMBL" id="WOJ89967.1"/>
    </source>
</evidence>
<accession>A0ABZ0HRN2</accession>
<evidence type="ECO:0000313" key="2">
    <source>
        <dbReference type="Proteomes" id="UP001626536"/>
    </source>
</evidence>
<keyword evidence="2" id="KW-1185">Reference proteome</keyword>
<reference evidence="1 2" key="1">
    <citation type="submission" date="2023-10" db="EMBL/GenBank/DDBJ databases">
        <title>Novel methanotroph of the genus Methylocapsa from a subarctic wetland.</title>
        <authorList>
            <person name="Belova S.E."/>
            <person name="Oshkin I.Y."/>
            <person name="Miroshnikov K."/>
            <person name="Dedysh S.N."/>
        </authorList>
    </citation>
    <scope>NUCLEOTIDE SEQUENCE [LARGE SCALE GENOMIC DNA]</scope>
    <source>
        <strain evidence="1 2">RX1</strain>
    </source>
</reference>
<dbReference type="EMBL" id="CP136862">
    <property type="protein sequence ID" value="WOJ89967.1"/>
    <property type="molecule type" value="Genomic_DNA"/>
</dbReference>
<dbReference type="InterPro" id="IPR025566">
    <property type="entry name" value="DUF4331"/>
</dbReference>
<dbReference type="Proteomes" id="UP001626536">
    <property type="component" value="Chromosome"/>
</dbReference>
<sequence length="337" mass="37486">MSNHFTGLSLGPPLGDQRLDLCDLYAFQSPTDPSRTVIILNANPNADALHPDAIYRLNIDNDGDLLTDVALSYVFSKPQNGKQTFNVFLAKGAESRSAEAIGTKIVADAEVSFGPEPNLVKAADYTFFAGSRSDAFFFDFDGIKNLFDIRGKRNFTEPHLSGKSPWTGVDSNTEANVFSMAVELPTSELAPKPEVHIWGRCSVRQDDKLIHADRAGHPSVSSFFNTDDTKLEYNASEPVNDRRRWLDQFVHLMGHTGNYSREEAIAEIDKERTLPDVLSFDPSKPAKYPNGRVFTDDVIDYRLAFLTKGECPSSGLKPHTDILREFPYLGAPHQKKN</sequence>
<name>A0ABZ0HRN2_9HYPH</name>